<name>A0A176WCE6_MARPO</name>
<reference evidence="2" key="1">
    <citation type="submission" date="2016-03" db="EMBL/GenBank/DDBJ databases">
        <title>Mechanisms controlling the formation of the plant cell surface in tip-growing cells are functionally conserved among land plants.</title>
        <authorList>
            <person name="Honkanen S."/>
            <person name="Jones V.A."/>
            <person name="Morieri G."/>
            <person name="Champion C."/>
            <person name="Hetherington A.J."/>
            <person name="Kelly S."/>
            <person name="Saint-Marcoux D."/>
            <person name="Proust H."/>
            <person name="Prescott H."/>
            <person name="Dolan L."/>
        </authorList>
    </citation>
    <scope>NUCLEOTIDE SEQUENCE [LARGE SCALE GENOMIC DNA]</scope>
    <source>
        <tissue evidence="2">Whole gametophyte</tissue>
    </source>
</reference>
<dbReference type="SUPFAM" id="SSF55961">
    <property type="entry name" value="Bet v1-like"/>
    <property type="match status" value="1"/>
</dbReference>
<accession>A0A176WCE6</accession>
<keyword evidence="3" id="KW-1185">Reference proteome</keyword>
<dbReference type="Gene3D" id="3.30.530.20">
    <property type="match status" value="1"/>
</dbReference>
<protein>
    <submittedName>
        <fullName evidence="2">Uncharacterized protein</fullName>
    </submittedName>
</protein>
<evidence type="ECO:0000256" key="1">
    <source>
        <dbReference type="SAM" id="MobiDB-lite"/>
    </source>
</evidence>
<gene>
    <name evidence="2" type="ORF">AXG93_4876s1000</name>
</gene>
<dbReference type="CDD" id="cd07821">
    <property type="entry name" value="PYR_PYL_RCAR_like"/>
    <property type="match status" value="1"/>
</dbReference>
<dbReference type="Pfam" id="PF10604">
    <property type="entry name" value="Polyketide_cyc2"/>
    <property type="match status" value="1"/>
</dbReference>
<comment type="caution">
    <text evidence="2">The sequence shown here is derived from an EMBL/GenBank/DDBJ whole genome shotgun (WGS) entry which is preliminary data.</text>
</comment>
<dbReference type="AlphaFoldDB" id="A0A176WCE6"/>
<dbReference type="PANTHER" id="PTHR33789">
    <property type="entry name" value="LACHRYMATORY-FACTOR SYNTHASE"/>
    <property type="match status" value="1"/>
</dbReference>
<dbReference type="InterPro" id="IPR019587">
    <property type="entry name" value="Polyketide_cyclase/dehydratase"/>
</dbReference>
<organism evidence="2 3">
    <name type="scientific">Marchantia polymorpha subsp. ruderalis</name>
    <dbReference type="NCBI Taxonomy" id="1480154"/>
    <lineage>
        <taxon>Eukaryota</taxon>
        <taxon>Viridiplantae</taxon>
        <taxon>Streptophyta</taxon>
        <taxon>Embryophyta</taxon>
        <taxon>Marchantiophyta</taxon>
        <taxon>Marchantiopsida</taxon>
        <taxon>Marchantiidae</taxon>
        <taxon>Marchantiales</taxon>
        <taxon>Marchantiaceae</taxon>
        <taxon>Marchantia</taxon>
    </lineage>
</organism>
<dbReference type="InterPro" id="IPR053249">
    <property type="entry name" value="LFS"/>
</dbReference>
<feature type="compositionally biased region" description="Basic and acidic residues" evidence="1">
    <location>
        <begin position="85"/>
        <end position="99"/>
    </location>
</feature>
<feature type="region of interest" description="Disordered" evidence="1">
    <location>
        <begin position="68"/>
        <end position="104"/>
    </location>
</feature>
<dbReference type="Proteomes" id="UP000077202">
    <property type="component" value="Unassembled WGS sequence"/>
</dbReference>
<dbReference type="InterPro" id="IPR023393">
    <property type="entry name" value="START-like_dom_sf"/>
</dbReference>
<proteinExistence type="predicted"/>
<dbReference type="EMBL" id="LVLJ01001247">
    <property type="protein sequence ID" value="OAE30759.1"/>
    <property type="molecule type" value="Genomic_DNA"/>
</dbReference>
<dbReference type="PANTHER" id="PTHR33789:SF5">
    <property type="entry name" value="BET V I_MAJOR LATEX PROTEIN DOMAIN-CONTAINING PROTEIN"/>
    <property type="match status" value="1"/>
</dbReference>
<sequence length="261" mass="28528">MLFFGEYQKGMVGAKSGSFPSNNWVVTQDLHDIRVPLLGSETSVHLHTLLFTNMASDKAPVCVNTPLELNNGPGSGSQGETGSKVIDDHDGTAQEEGAKGDVSTISKWEPETTDSKWRAVVRIVTSVAAKNLWDVAKDYCNLDWCSLVTGCVLLEGEAPGNNVGTVRHCTNDNVPWYSDERLIAIDHEKFTLTYAMVDSSLGWVNYRATLSIGRGEDGKSFLELKGEQSPRATATGKEAVEFMTRGYSLFLSDLESRARTL</sequence>
<evidence type="ECO:0000313" key="2">
    <source>
        <dbReference type="EMBL" id="OAE30759.1"/>
    </source>
</evidence>
<evidence type="ECO:0000313" key="3">
    <source>
        <dbReference type="Proteomes" id="UP000077202"/>
    </source>
</evidence>